<dbReference type="Pfam" id="PF05986">
    <property type="entry name" value="ADAMTS_spacer1"/>
    <property type="match status" value="1"/>
</dbReference>
<dbReference type="PROSITE" id="PS50835">
    <property type="entry name" value="IG_LIKE"/>
    <property type="match status" value="4"/>
</dbReference>
<feature type="domain" description="Ig-like" evidence="21">
    <location>
        <begin position="3411"/>
        <end position="3505"/>
    </location>
</feature>
<feature type="compositionally biased region" description="Low complexity" evidence="18">
    <location>
        <begin position="985"/>
        <end position="1444"/>
    </location>
</feature>
<feature type="compositionally biased region" description="Low complexity" evidence="18">
    <location>
        <begin position="843"/>
        <end position="864"/>
    </location>
</feature>
<feature type="domain" description="BPTI/Kunitz inhibitor" evidence="20">
    <location>
        <begin position="2486"/>
        <end position="2536"/>
    </location>
</feature>
<dbReference type="InterPro" id="IPR000884">
    <property type="entry name" value="TSP1_rpt"/>
</dbReference>
<name>A0A8S1ALY7_ARCPL</name>
<evidence type="ECO:0000256" key="15">
    <source>
        <dbReference type="ARBA" id="ARBA00023319"/>
    </source>
</evidence>
<evidence type="ECO:0000256" key="11">
    <source>
        <dbReference type="ARBA" id="ARBA00022900"/>
    </source>
</evidence>
<evidence type="ECO:0000259" key="21">
    <source>
        <dbReference type="PROSITE" id="PS50835"/>
    </source>
</evidence>
<feature type="domain" description="BPTI/Kunitz inhibitor" evidence="20">
    <location>
        <begin position="1948"/>
        <end position="1998"/>
    </location>
</feature>
<feature type="disulfide bond" evidence="16">
    <location>
        <begin position="72"/>
        <end position="108"/>
    </location>
</feature>
<evidence type="ECO:0000256" key="18">
    <source>
        <dbReference type="SAM" id="MobiDB-lite"/>
    </source>
</evidence>
<dbReference type="InterPro" id="IPR003599">
    <property type="entry name" value="Ig_sub"/>
</dbReference>
<feature type="compositionally biased region" description="Low complexity" evidence="18">
    <location>
        <begin position="762"/>
        <end position="772"/>
    </location>
</feature>
<feature type="disulfide bond" evidence="16">
    <location>
        <begin position="87"/>
        <end position="98"/>
    </location>
</feature>
<dbReference type="PROSITE" id="PS50900">
    <property type="entry name" value="PLAC"/>
    <property type="match status" value="1"/>
</dbReference>
<feature type="domain" description="BPTI/Kunitz inhibitor" evidence="20">
    <location>
        <begin position="2546"/>
        <end position="2596"/>
    </location>
</feature>
<evidence type="ECO:0000256" key="1">
    <source>
        <dbReference type="ARBA" id="ARBA00004167"/>
    </source>
</evidence>
<dbReference type="SUPFAM" id="SSF57362">
    <property type="entry name" value="BPTI-like"/>
    <property type="match status" value="12"/>
</dbReference>
<keyword evidence="5" id="KW-0646">Protease inhibitor</keyword>
<dbReference type="InterPro" id="IPR036383">
    <property type="entry name" value="TSP1_rpt_sf"/>
</dbReference>
<protein>
    <recommendedName>
        <fullName evidence="27">Papilin</fullName>
    </recommendedName>
</protein>
<evidence type="ECO:0000256" key="14">
    <source>
        <dbReference type="ARBA" id="ARBA00023157"/>
    </source>
</evidence>
<dbReference type="PRINTS" id="PR00759">
    <property type="entry name" value="BASICPTASE"/>
</dbReference>
<dbReference type="Pfam" id="PF00090">
    <property type="entry name" value="TSP_1"/>
    <property type="match status" value="1"/>
</dbReference>
<dbReference type="InterPro" id="IPR007110">
    <property type="entry name" value="Ig-like_dom"/>
</dbReference>
<dbReference type="PROSITE" id="PS00280">
    <property type="entry name" value="BPTI_KUNITZ_1"/>
    <property type="match status" value="7"/>
</dbReference>
<dbReference type="GO" id="GO:0005615">
    <property type="term" value="C:extracellular space"/>
    <property type="evidence" value="ECO:0007669"/>
    <property type="project" value="TreeGrafter"/>
</dbReference>
<feature type="domain" description="Ig-like" evidence="21">
    <location>
        <begin position="3181"/>
        <end position="3268"/>
    </location>
</feature>
<feature type="domain" description="Ig-like" evidence="21">
    <location>
        <begin position="3272"/>
        <end position="3358"/>
    </location>
</feature>
<dbReference type="Gene3D" id="4.10.410.10">
    <property type="entry name" value="Pancreatic trypsin inhibitor Kunitz domain"/>
    <property type="match status" value="12"/>
</dbReference>
<feature type="compositionally biased region" description="Low complexity" evidence="18">
    <location>
        <begin position="1474"/>
        <end position="1501"/>
    </location>
</feature>
<feature type="region of interest" description="Disordered" evidence="18">
    <location>
        <begin position="729"/>
        <end position="772"/>
    </location>
</feature>
<keyword evidence="9" id="KW-0272">Extracellular matrix</keyword>
<feature type="compositionally biased region" description="Acidic residues" evidence="18">
    <location>
        <begin position="749"/>
        <end position="761"/>
    </location>
</feature>
<dbReference type="SMART" id="SM00209">
    <property type="entry name" value="TSP1"/>
    <property type="match status" value="7"/>
</dbReference>
<evidence type="ECO:0000259" key="20">
    <source>
        <dbReference type="PROSITE" id="PS50279"/>
    </source>
</evidence>
<feature type="compositionally biased region" description="Low complexity" evidence="18">
    <location>
        <begin position="920"/>
        <end position="977"/>
    </location>
</feature>
<dbReference type="FunFam" id="4.10.410.10:FF:000020">
    <property type="entry name" value="Collagen, type VI, alpha 3"/>
    <property type="match status" value="5"/>
</dbReference>
<dbReference type="GO" id="GO:0005604">
    <property type="term" value="C:basement membrane"/>
    <property type="evidence" value="ECO:0007669"/>
    <property type="project" value="UniProtKB-SubCell"/>
</dbReference>
<dbReference type="EMBL" id="CADEBC010000525">
    <property type="protein sequence ID" value="CAB3246349.1"/>
    <property type="molecule type" value="Genomic_DNA"/>
</dbReference>
<dbReference type="SUPFAM" id="SSF57256">
    <property type="entry name" value="Elafin-like"/>
    <property type="match status" value="1"/>
</dbReference>
<comment type="subcellular location">
    <subcellularLocation>
        <location evidence="1">Membrane</location>
        <topology evidence="1">Single-pass membrane protein</topology>
    </subcellularLocation>
    <subcellularLocation>
        <location evidence="2">Secreted</location>
        <location evidence="2">Extracellular space</location>
        <location evidence="2">Extracellular matrix</location>
        <location evidence="2">Basement membrane</location>
    </subcellularLocation>
</comment>
<feature type="compositionally biased region" description="Basic and acidic residues" evidence="18">
    <location>
        <begin position="2258"/>
        <end position="2274"/>
    </location>
</feature>
<dbReference type="GO" id="GO:0004867">
    <property type="term" value="F:serine-type endopeptidase inhibitor activity"/>
    <property type="evidence" value="ECO:0007669"/>
    <property type="project" value="UniProtKB-KW"/>
</dbReference>
<evidence type="ECO:0000256" key="3">
    <source>
        <dbReference type="ARBA" id="ARBA00022473"/>
    </source>
</evidence>
<feature type="region of interest" description="Disordered" evidence="18">
    <location>
        <begin position="784"/>
        <end position="1518"/>
    </location>
</feature>
<feature type="region of interest" description="Disordered" evidence="18">
    <location>
        <begin position="1637"/>
        <end position="1710"/>
    </location>
</feature>
<feature type="domain" description="BPTI/Kunitz inhibitor" evidence="20">
    <location>
        <begin position="2736"/>
        <end position="2790"/>
    </location>
</feature>
<feature type="disulfide bond" evidence="17">
    <location>
        <begin position="3524"/>
        <end position="3542"/>
    </location>
</feature>
<dbReference type="CDD" id="cd00109">
    <property type="entry name" value="Kunitz-type"/>
    <property type="match status" value="6"/>
</dbReference>
<evidence type="ECO:0000259" key="23">
    <source>
        <dbReference type="PROSITE" id="PS51390"/>
    </source>
</evidence>
<evidence type="ECO:0000256" key="6">
    <source>
        <dbReference type="ARBA" id="ARBA00022692"/>
    </source>
</evidence>
<comment type="caution">
    <text evidence="25">The sequence shown here is derived from an EMBL/GenBank/DDBJ whole genome shotgun (WGS) entry which is preliminary data.</text>
</comment>
<evidence type="ECO:0000256" key="9">
    <source>
        <dbReference type="ARBA" id="ARBA00022869"/>
    </source>
</evidence>
<evidence type="ECO:0000256" key="13">
    <source>
        <dbReference type="ARBA" id="ARBA00023136"/>
    </source>
</evidence>
<dbReference type="Pfam" id="PF07679">
    <property type="entry name" value="I-set"/>
    <property type="match status" value="2"/>
</dbReference>
<keyword evidence="4" id="KW-0964">Secreted</keyword>
<feature type="compositionally biased region" description="Acidic residues" evidence="18">
    <location>
        <begin position="797"/>
        <end position="807"/>
    </location>
</feature>
<dbReference type="InterPro" id="IPR008197">
    <property type="entry name" value="WAP_dom"/>
</dbReference>
<feature type="compositionally biased region" description="Low complexity" evidence="18">
    <location>
        <begin position="1640"/>
        <end position="1710"/>
    </location>
</feature>
<evidence type="ECO:0000256" key="7">
    <source>
        <dbReference type="ARBA" id="ARBA00022729"/>
    </source>
</evidence>
<evidence type="ECO:0000256" key="8">
    <source>
        <dbReference type="ARBA" id="ARBA00022737"/>
    </source>
</evidence>
<keyword evidence="15" id="KW-0393">Immunoglobulin domain</keyword>
<dbReference type="PROSITE" id="PS51390">
    <property type="entry name" value="WAP"/>
    <property type="match status" value="1"/>
</dbReference>
<feature type="domain" description="BPTI/Kunitz inhibitor" evidence="20">
    <location>
        <begin position="2182"/>
        <end position="2232"/>
    </location>
</feature>
<dbReference type="PROSITE" id="PS51670">
    <property type="entry name" value="SHKT"/>
    <property type="match status" value="1"/>
</dbReference>
<dbReference type="InterPro" id="IPR020901">
    <property type="entry name" value="Prtase_inh_Kunz-CS"/>
</dbReference>
<dbReference type="PANTHER" id="PTHR45938">
    <property type="entry name" value="ACP24A4-RELATED"/>
    <property type="match status" value="1"/>
</dbReference>
<dbReference type="Pfam" id="PF19030">
    <property type="entry name" value="TSP1_ADAMTS"/>
    <property type="match status" value="5"/>
</dbReference>
<evidence type="ECO:0000256" key="19">
    <source>
        <dbReference type="SAM" id="SignalP"/>
    </source>
</evidence>
<evidence type="ECO:0000259" key="22">
    <source>
        <dbReference type="PROSITE" id="PS50900"/>
    </source>
</evidence>
<dbReference type="SUPFAM" id="SSF48726">
    <property type="entry name" value="Immunoglobulin"/>
    <property type="match status" value="4"/>
</dbReference>
<dbReference type="InterPro" id="IPR010909">
    <property type="entry name" value="PLAC"/>
</dbReference>
<dbReference type="InterPro" id="IPR003582">
    <property type="entry name" value="ShKT_dom"/>
</dbReference>
<feature type="disulfide bond" evidence="17">
    <location>
        <begin position="3533"/>
        <end position="3546"/>
    </location>
</feature>
<evidence type="ECO:0000256" key="17">
    <source>
        <dbReference type="PROSITE-ProRule" id="PRU01005"/>
    </source>
</evidence>
<dbReference type="InterPro" id="IPR010294">
    <property type="entry name" value="ADAMTS_spacer1"/>
</dbReference>
<keyword evidence="12" id="KW-1133">Transmembrane helix</keyword>
<dbReference type="FunFam" id="2.60.120.830:FF:000001">
    <property type="entry name" value="A disintegrin and metalloproteinase with thrombospondin motifs 1"/>
    <property type="match status" value="1"/>
</dbReference>
<dbReference type="FunFam" id="2.20.100.10:FF:000005">
    <property type="entry name" value="ADAM metallopeptidase with thrombospondin type 1 motif 9"/>
    <property type="match status" value="1"/>
</dbReference>
<dbReference type="FunFam" id="2.60.40.10:FF:000017">
    <property type="entry name" value="Down syndrome cell adhesion molecule b"/>
    <property type="match status" value="1"/>
</dbReference>
<evidence type="ECO:0000256" key="16">
    <source>
        <dbReference type="PIRSR" id="PIRSR613273-3"/>
    </source>
</evidence>
<keyword evidence="9" id="KW-0084">Basement membrane</keyword>
<gene>
    <name evidence="25" type="ORF">APLA_LOCUS10839</name>
</gene>
<feature type="domain" description="WAP" evidence="23">
    <location>
        <begin position="3112"/>
        <end position="3160"/>
    </location>
</feature>
<organism evidence="25 26">
    <name type="scientific">Arctia plantaginis</name>
    <name type="common">Wood tiger moth</name>
    <name type="synonym">Phalaena plantaginis</name>
    <dbReference type="NCBI Taxonomy" id="874455"/>
    <lineage>
        <taxon>Eukaryota</taxon>
        <taxon>Metazoa</taxon>
        <taxon>Ecdysozoa</taxon>
        <taxon>Arthropoda</taxon>
        <taxon>Hexapoda</taxon>
        <taxon>Insecta</taxon>
        <taxon>Pterygota</taxon>
        <taxon>Neoptera</taxon>
        <taxon>Endopterygota</taxon>
        <taxon>Lepidoptera</taxon>
        <taxon>Glossata</taxon>
        <taxon>Ditrysia</taxon>
        <taxon>Noctuoidea</taxon>
        <taxon>Erebidae</taxon>
        <taxon>Arctiinae</taxon>
        <taxon>Arctia</taxon>
    </lineage>
</organism>
<sequence>MTACNLRSLLIAAIALSNCITWTASRHHFTHNVHSHRSRHRRQGAGLYLSASYVIPGGEGEGWGEWGNTSPCSRTCGGGVAHQKRICLAIGPDGQPQCRGGDTKYFSCETQDCPPDAKDFRAEQCADFNDKDFRGAKYNWVPYTKAVNPCELNCMPHGERFYYRHKPKVIDGTRCTQDSYDVCVDGVCQMVGCDMMLGSNAREDKCRECRGNGSNCITTAGLLDTQDLIKGYNDILLIPAGSTTIVIEEIEPSNNYLALRNKNGTYYLNGHYHIDFPKSTMIAGALWTYERSQSSYPAPDKLRCMGPTIEPLYLSLLLQDVNVGIQYEYSLPKDKAPYTDKQYHWVHEEFIPCNASCGGGFQSRNVTCRSREGLEIVDDELCDEGLKPVINQTCNTDPCPAEWVEGPWSDCSKHCGKEGVRKREVTCEKIIANGIASLVAEKECFDLHGPKPELYQECNRDAKCPTWFVGHWKACDKLCDEGKQTRQVVCHLKQNGRVKIFEDSECESEKPETEKPCMLSLCDGVDWITTEWNGCDTCLSKVRTRLALCSTKDYRVYNDSFCNYHHRPITEQSCTDVPPCEYQWYASQWSKCSVECGEGVKTRKVFCGLYINNEVQEVEDAKCSDQPKYNETKPCLVPDEKCPAQWYAGPWEKCTAKCGGGDQIRSVMCMRGNEHSKDCKSLAVPTALQPCNTHACNEDDLLPVDPLSPPIVDEFCAEEDYAEVGLEEITGSGPKLSTMLRDDPSTADTESEFDTTEESSTFEDSTTPIIDYDYTDTSFATDTAELGSGETASSDETTTDEPTESSDSESTNTDNINATTVSELITKDSTSSLESSKSDKTDITSSGYSSASSDDSSTPTQQSTYASESTNEELFSSTKSTVKDNTDSSSTTISSSTDKNDAATVSDSIGTEDTESTEIGTTDSIASGSDDTTGSDETTGEETITASGVSVSSTATESSEPTLITSTESELSSSSKSESIDIGDPESTSDGSSTSSSESTSPESTVSESESTSLEPSTMGSETILPETSTSESESASPESSKSESESTSSEYSVSGSGSTSPYSSTSTLPENISSNSESVSPETSITESESTLPESSTSVSDSTSSNSSISISESTSTETSSSESTTTPESSTAETESTLPESSVSQPESTSPETSTSESESTSPESSSTGSEFSSSESTTSILESSSPESSASVSESTSPDSNTSESVSTSLKSSTIEARSTLPESSTSESTSPSSSTSGSETTSPESSTSGFESSSPVSSTPEVESTSPGSSSARSESTSPVSSTFESGSSSPEASTSESTLPSSSSSGSESTSPESGTSGFETSSPVPSTSGSDSTSPAFSSTGSESTSPVPSTFESVSMSSESSTSESTPPSSSSSGSESPESSTSELISSSTESSTSGSKSTDAYSSSTSGLESTSPESSASDLEITSTETSTIGSDSTVETTATTLSGSSMETEPTSVSTSISESVPTEGTTTEIEASASTTESSTTGAGEFSTEVTPLSSTEESMKHTSTTPWTLTTVVTSPPKVCNKARNCNETDFGCCPDKKTAAEGPFDDGCPKPRTCKEALFGCCPDGVSPAQGDNEEGCPVIPCEETLFGCCTSDNETAALGNDDEGCPAPCRVTNFGCCADEETEATGENGEGCPEYVSTTEETTSESTTVSEGLTSEDSTSESSTSESSTSEGSTTSESENTSEGISSSTESSTTPEGCAVSEFGCCYDNATEASGPDMQGCPCTATEFGCCPDGVSPAQGEDNKGCQGSCKNSKYGCCSDGERPAHGPDFEGCCLQTAFGCCPDNHKAAEGPHLEGCGCQHAQYGCCPDSVTAARGPNNEGCGCQYTDFGCCPDRHTIASGPNFEGCSCLTYQFGCCPDGVTIATSPDQQSCRCEFSTYGCCSDEKTPATGPNRAGCDCSTSKYGCCPDGQTEAAGVQFLGCTNVPENKQAVCSLSSDPGPCSNYTVMYFYDRSFGGCSRFWYGGCDGNGNKFTTKEDCEDICVRPAPKDACKLPDVKGPCDADHVRWYYNSTREQCLPFRYGGCLGNANNFDSRELCQTKCEPDKTTDTCNLPIEQGPCAGNFSRWGYNSESRTCEQFIWGGCAGNNNQFKTQAACQLRCGTQNVVCSEQQEAGNCDGKEALWSFSQTENRCMPFYYTGCGGNGNRFESRESCEQSCPSVYVPDKCTLPAESGDCADYRVKWFYDTRIKRCRQFYYGGCGGNKNNFDTESECSNECTEPVITTTTSTTIRPTLPHNAPQPEPEPRTQPEPQRQPEPEPDREAFCFLEINAGGLCSVSPAVTRFAYNSTLGKCVTFQYNGCGGNQNNFPNEEFCTYYCHPVQDICQLPMMTGTCEDSVMNWFYDPVDDSCSQFTYSGCGGNDNRFESREACESRCRTGPEVEPATTKPTTLATTVAIDNPLGEQLRSECRASPFLEECRSTGEVWYFNPRHHECVSHVNQERGRNCRHTAVYESQEACERKCGAFQGIDVCKQLLDAGPCQEFVTKVYFDSNSNTCKEFAYSGCLGGANRFSSIEECTEVCGVKTTTPDICSLLPDQGNCDSYVEQWYYDASHGDCTQFVYTGCGGNTNRFDTREDCENRCKPVVTTTTTIASIVRPEEQHECKTPSSLAPCGYNSTVFYYDSNTRSCLPSEFGSCRHPNSYRSEEECERQCGAFRGEVDICQAQLDPGPCRNPVMKYYFDSLTGRCQSFTYGGCAGGPNRFSTINECEEICGESGLAPACLQEVDTGHAAGCAAPALPRYHYSAPRGDCLAFAYQGCGGNDNNFPSYDNCRQYCKPPGKNKLGCESYERHCASLTCDSIVRSSAPGGCESCSCADTTSQCQQFHEECETIACPYGVRKLQDNGCERCICDEDPCLRNNCTEYQRCVTILVADPVTRKPRYSYRCEEPEAPPVALPLPEPEVNAIEGGDVTLRCLFHSNPPPKVTWKKGEIAIDGNVGRYLVTSDGALQIVSLHHNDTGVYICIADNGLGIATQQITLIVGGDETNEVTPDCSRYEAECERLRCATGVEHMQTADGCHRCQCAPPTSNCEPYAEACNRLNCYYGLDKTVGHDGCERCSCVDPCAPGLVTCNVGERCVVVSYRDPLSEGLKYSPECRAVTKPGLCPTDDVFSNEILCEDECKDDADCRGNGKCCTRGCKRTCVEPAESTPAPVIITTTHSPDMPAPPRALPLQEPDLSVAEGGKATLRCLFHSNPPPKIAWRRGEITINGNVGRYRLTSDGALEIVSLYRNDTGVYICVADNGLGTAKQEINLIVTDPKETPVGIAGDENAVITGELNKRLVIRCLAYGYPVPDVFWTRDNYMVPFNDAVYEVRGNSLLIRNLSIETLGQYTCQAYNGVGKAASWVVLVRAYRPEGFFIEHEYLVIRNSITTTRRIPLTTTLEISTSTTTTTTSERPVFFTVPVSAHVSTTYNTLNIGTELRLACEVDGFPEPTVYWTKDGQRLEPDDRTSITGNTISRLAISRVTVSDSGLYGCHADNGYSSHSDNAQINVQQLTVPAKCTDNPFFANCDLIVRSRFCNHKYYSKFCCKSCVEAGQLDPQLAEAQADQPYRKK</sequence>
<feature type="compositionally biased region" description="Polar residues" evidence="18">
    <location>
        <begin position="1445"/>
        <end position="1472"/>
    </location>
</feature>
<feature type="compositionally biased region" description="Low complexity" evidence="18">
    <location>
        <begin position="887"/>
        <end position="897"/>
    </location>
</feature>
<dbReference type="InterPro" id="IPR013273">
    <property type="entry name" value="ADAMTS/ADAMTS-like"/>
</dbReference>
<reference evidence="25 26" key="1">
    <citation type="submission" date="2020-04" db="EMBL/GenBank/DDBJ databases">
        <authorList>
            <person name="Wallbank WR R."/>
            <person name="Pardo Diaz C."/>
            <person name="Kozak K."/>
            <person name="Martin S."/>
            <person name="Jiggins C."/>
            <person name="Moest M."/>
            <person name="Warren A I."/>
            <person name="Byers J.R.P. K."/>
            <person name="Montejo-Kovacevich G."/>
            <person name="Yen C E."/>
        </authorList>
    </citation>
    <scope>NUCLEOTIDE SEQUENCE [LARGE SCALE GENOMIC DNA]</scope>
</reference>
<dbReference type="InterPro" id="IPR036179">
    <property type="entry name" value="Ig-like_dom_sf"/>
</dbReference>
<dbReference type="OrthoDB" id="5950222at2759"/>
<evidence type="ECO:0008006" key="27">
    <source>
        <dbReference type="Google" id="ProtNLM"/>
    </source>
</evidence>
<feature type="domain" description="Ig-like" evidence="21">
    <location>
        <begin position="2907"/>
        <end position="2994"/>
    </location>
</feature>
<keyword evidence="6" id="KW-0812">Transmembrane</keyword>
<keyword evidence="14 16" id="KW-1015">Disulfide bond</keyword>
<keyword evidence="7 19" id="KW-0732">Signal</keyword>
<feature type="domain" description="ShKT" evidence="24">
    <location>
        <begin position="3515"/>
        <end position="3552"/>
    </location>
</feature>
<evidence type="ECO:0000256" key="12">
    <source>
        <dbReference type="ARBA" id="ARBA00022989"/>
    </source>
</evidence>
<dbReference type="FunFam" id="4.10.410.10:FF:000005">
    <property type="entry name" value="Pancreatic trypsin inhibitor"/>
    <property type="match status" value="1"/>
</dbReference>
<feature type="domain" description="BPTI/Kunitz inhibitor" evidence="20">
    <location>
        <begin position="2618"/>
        <end position="2667"/>
    </location>
</feature>
<dbReference type="GO" id="GO:0050431">
    <property type="term" value="F:transforming growth factor beta binding"/>
    <property type="evidence" value="ECO:0007669"/>
    <property type="project" value="TreeGrafter"/>
</dbReference>
<feature type="domain" description="BPTI/Kunitz inhibitor" evidence="20">
    <location>
        <begin position="2066"/>
        <end position="2116"/>
    </location>
</feature>
<dbReference type="InterPro" id="IPR013783">
    <property type="entry name" value="Ig-like_fold"/>
</dbReference>
<feature type="domain" description="BPTI/Kunitz inhibitor" evidence="20">
    <location>
        <begin position="2007"/>
        <end position="2057"/>
    </location>
</feature>
<keyword evidence="10" id="KW-0130">Cell adhesion</keyword>
<dbReference type="PANTHER" id="PTHR45938:SF11">
    <property type="entry name" value="WAP, KAZAL, IMMUNOGLOBULIN, KUNITZ AND NTR DOMAIN-CONTAINING PROTEIN 2-LIKE"/>
    <property type="match status" value="1"/>
</dbReference>
<feature type="domain" description="PLAC" evidence="22">
    <location>
        <begin position="3511"/>
        <end position="3550"/>
    </location>
</feature>
<keyword evidence="11" id="KW-0722">Serine protease inhibitor</keyword>
<dbReference type="SMART" id="SM00217">
    <property type="entry name" value="WAP"/>
    <property type="match status" value="1"/>
</dbReference>
<feature type="compositionally biased region" description="Polar residues" evidence="18">
    <location>
        <begin position="865"/>
        <end position="880"/>
    </location>
</feature>
<evidence type="ECO:0000313" key="26">
    <source>
        <dbReference type="Proteomes" id="UP000494106"/>
    </source>
</evidence>
<dbReference type="Pfam" id="PF00014">
    <property type="entry name" value="Kunitz_BPTI"/>
    <property type="match status" value="12"/>
</dbReference>
<feature type="signal peptide" evidence="19">
    <location>
        <begin position="1"/>
        <end position="25"/>
    </location>
</feature>
<dbReference type="SUPFAM" id="SSF82895">
    <property type="entry name" value="TSP-1 type 1 repeat"/>
    <property type="match status" value="6"/>
</dbReference>
<dbReference type="GO" id="GO:0048019">
    <property type="term" value="F:receptor antagonist activity"/>
    <property type="evidence" value="ECO:0007669"/>
    <property type="project" value="TreeGrafter"/>
</dbReference>
<dbReference type="InterPro" id="IPR003598">
    <property type="entry name" value="Ig_sub2"/>
</dbReference>
<feature type="domain" description="BPTI/Kunitz inhibitor" evidence="20">
    <location>
        <begin position="2123"/>
        <end position="2173"/>
    </location>
</feature>
<evidence type="ECO:0000259" key="24">
    <source>
        <dbReference type="PROSITE" id="PS51670"/>
    </source>
</evidence>
<dbReference type="SMART" id="SM00408">
    <property type="entry name" value="IGc2"/>
    <property type="match status" value="4"/>
</dbReference>
<feature type="domain" description="BPTI/Kunitz inhibitor" evidence="20">
    <location>
        <begin position="2677"/>
        <end position="2727"/>
    </location>
</feature>
<dbReference type="GO" id="GO:0016020">
    <property type="term" value="C:membrane"/>
    <property type="evidence" value="ECO:0007669"/>
    <property type="project" value="UniProtKB-SubCell"/>
</dbReference>
<keyword evidence="13" id="KW-0472">Membrane</keyword>
<feature type="domain" description="BPTI/Kunitz inhibitor" evidence="20">
    <location>
        <begin position="2340"/>
        <end position="2390"/>
    </location>
</feature>
<evidence type="ECO:0000256" key="2">
    <source>
        <dbReference type="ARBA" id="ARBA00004302"/>
    </source>
</evidence>
<dbReference type="SMART" id="SM00131">
    <property type="entry name" value="KU"/>
    <property type="match status" value="13"/>
</dbReference>
<feature type="chain" id="PRO_5035892926" description="Papilin" evidence="19">
    <location>
        <begin position="26"/>
        <end position="3568"/>
    </location>
</feature>
<keyword evidence="26" id="KW-1185">Reference proteome</keyword>
<dbReference type="GO" id="GO:0048812">
    <property type="term" value="P:neuron projection morphogenesis"/>
    <property type="evidence" value="ECO:0007669"/>
    <property type="project" value="UniProtKB-ARBA"/>
</dbReference>
<feature type="region of interest" description="Disordered" evidence="18">
    <location>
        <begin position="2239"/>
        <end position="2274"/>
    </location>
</feature>
<feature type="domain" description="BPTI/Kunitz inhibitor" evidence="20">
    <location>
        <begin position="2280"/>
        <end position="2333"/>
    </location>
</feature>
<accession>A0A8S1ALY7</accession>
<dbReference type="PROSITE" id="PS50279">
    <property type="entry name" value="BPTI_KUNITZ_2"/>
    <property type="match status" value="12"/>
</dbReference>
<dbReference type="InterPro" id="IPR013098">
    <property type="entry name" value="Ig_I-set"/>
</dbReference>
<dbReference type="GO" id="GO:0030198">
    <property type="term" value="P:extracellular matrix organization"/>
    <property type="evidence" value="ECO:0007669"/>
    <property type="project" value="InterPro"/>
</dbReference>
<dbReference type="Pfam" id="PF08686">
    <property type="entry name" value="PLAC"/>
    <property type="match status" value="1"/>
</dbReference>
<dbReference type="Pfam" id="PF13927">
    <property type="entry name" value="Ig_3"/>
    <property type="match status" value="2"/>
</dbReference>
<dbReference type="SMART" id="SM00409">
    <property type="entry name" value="IG"/>
    <property type="match status" value="4"/>
</dbReference>
<dbReference type="InterPro" id="IPR036645">
    <property type="entry name" value="Elafin-like_sf"/>
</dbReference>
<dbReference type="PRINTS" id="PR01857">
    <property type="entry name" value="ADAMTSFAMILY"/>
</dbReference>
<dbReference type="Gene3D" id="2.60.120.830">
    <property type="match status" value="1"/>
</dbReference>
<evidence type="ECO:0000313" key="25">
    <source>
        <dbReference type="EMBL" id="CAB3246349.1"/>
    </source>
</evidence>
<comment type="caution">
    <text evidence="17">Lacks conserved residue(s) required for the propagation of feature annotation.</text>
</comment>
<feature type="compositionally biased region" description="Low complexity" evidence="18">
    <location>
        <begin position="2239"/>
        <end position="2248"/>
    </location>
</feature>
<dbReference type="Gene3D" id="2.60.40.10">
    <property type="entry name" value="Immunoglobulins"/>
    <property type="match status" value="4"/>
</dbReference>
<dbReference type="Proteomes" id="UP000494106">
    <property type="component" value="Unassembled WGS sequence"/>
</dbReference>
<dbReference type="GO" id="GO:0007155">
    <property type="term" value="P:cell adhesion"/>
    <property type="evidence" value="ECO:0007669"/>
    <property type="project" value="UniProtKB-KW"/>
</dbReference>
<dbReference type="InterPro" id="IPR002223">
    <property type="entry name" value="Kunitz_BPTI"/>
</dbReference>
<evidence type="ECO:0000256" key="10">
    <source>
        <dbReference type="ARBA" id="ARBA00022889"/>
    </source>
</evidence>
<dbReference type="CDD" id="cd22639">
    <property type="entry name" value="Kunitz_papilin_lacunin-like"/>
    <property type="match status" value="1"/>
</dbReference>
<dbReference type="InterPro" id="IPR036880">
    <property type="entry name" value="Kunitz_BPTI_sf"/>
</dbReference>
<dbReference type="PROSITE" id="PS50092">
    <property type="entry name" value="TSP1"/>
    <property type="match status" value="5"/>
</dbReference>
<evidence type="ECO:0000256" key="5">
    <source>
        <dbReference type="ARBA" id="ARBA00022690"/>
    </source>
</evidence>
<keyword evidence="8" id="KW-0677">Repeat</keyword>
<dbReference type="Gene3D" id="2.20.100.10">
    <property type="entry name" value="Thrombospondin type-1 (TSP1) repeat"/>
    <property type="match status" value="6"/>
</dbReference>
<evidence type="ECO:0000256" key="4">
    <source>
        <dbReference type="ARBA" id="ARBA00022525"/>
    </source>
</evidence>
<keyword evidence="3" id="KW-0217">Developmental protein</keyword>
<proteinExistence type="predicted"/>
<feature type="disulfide bond" evidence="16">
    <location>
        <begin position="76"/>
        <end position="113"/>
    </location>
</feature>